<feature type="compositionally biased region" description="Polar residues" evidence="4">
    <location>
        <begin position="295"/>
        <end position="306"/>
    </location>
</feature>
<comment type="similarity">
    <text evidence="1">Belongs to the RAD52 family.</text>
</comment>
<dbReference type="Proteomes" id="UP000317036">
    <property type="component" value="Unassembled WGS sequence"/>
</dbReference>
<evidence type="ECO:0000313" key="6">
    <source>
        <dbReference type="Proteomes" id="UP000317036"/>
    </source>
</evidence>
<dbReference type="Gene3D" id="3.30.390.80">
    <property type="entry name" value="DNA repair protein Rad52/59/22"/>
    <property type="match status" value="1"/>
</dbReference>
<dbReference type="GO" id="GO:0006310">
    <property type="term" value="P:DNA recombination"/>
    <property type="evidence" value="ECO:0007669"/>
    <property type="project" value="UniProtKB-ARBA"/>
</dbReference>
<evidence type="ECO:0000256" key="2">
    <source>
        <dbReference type="ARBA" id="ARBA00022763"/>
    </source>
</evidence>
<dbReference type="InterPro" id="IPR042525">
    <property type="entry name" value="Rad52_Rad59_Rad22_sf"/>
</dbReference>
<dbReference type="InterPro" id="IPR041247">
    <property type="entry name" value="Rad52_fam"/>
</dbReference>
<dbReference type="AlphaFoldDB" id="A0A559K584"/>
<dbReference type="OrthoDB" id="2659885at2"/>
<name>A0A559K584_9BACL</name>
<evidence type="ECO:0000313" key="5">
    <source>
        <dbReference type="EMBL" id="TVY07302.1"/>
    </source>
</evidence>
<feature type="compositionally biased region" description="Gly residues" evidence="4">
    <location>
        <begin position="337"/>
        <end position="357"/>
    </location>
</feature>
<feature type="region of interest" description="Disordered" evidence="4">
    <location>
        <begin position="285"/>
        <end position="366"/>
    </location>
</feature>
<dbReference type="Pfam" id="PF04098">
    <property type="entry name" value="Rad52_Rad22"/>
    <property type="match status" value="1"/>
</dbReference>
<evidence type="ECO:0000256" key="1">
    <source>
        <dbReference type="ARBA" id="ARBA00006638"/>
    </source>
</evidence>
<dbReference type="EMBL" id="VNJI01000039">
    <property type="protein sequence ID" value="TVY07302.1"/>
    <property type="molecule type" value="Genomic_DNA"/>
</dbReference>
<gene>
    <name evidence="5" type="ORF">FPZ49_24465</name>
</gene>
<keyword evidence="3" id="KW-0234">DNA repair</keyword>
<keyword evidence="2" id="KW-0227">DNA damage</keyword>
<feature type="compositionally biased region" description="Polar residues" evidence="4">
    <location>
        <begin position="319"/>
        <end position="333"/>
    </location>
</feature>
<accession>A0A559K584</accession>
<dbReference type="GO" id="GO:0006302">
    <property type="term" value="P:double-strand break repair"/>
    <property type="evidence" value="ECO:0007669"/>
    <property type="project" value="UniProtKB-ARBA"/>
</dbReference>
<keyword evidence="6" id="KW-1185">Reference proteome</keyword>
<protein>
    <submittedName>
        <fullName evidence="5">Uncharacterized protein</fullName>
    </submittedName>
</protein>
<sequence length="442" mass="48771">MRVTWRLKRMKTMGDLVEVAVPKKHGYPKVVAFISCQLPAWLVKKMADGMLYLEDVIELGMNTLSHVNPKTLRRSELPMSNTANNLSIQLNAPFPYAAYGANYEGQAYVSVQWVVDRLNEVIGPLNWRHEFFDVTENMDDFSVELLGRLSIWDEGKQSWMDRVNWGNSTMTILRNETVPMAQDRMDCKKAAVSDSLKKCAAWFGVASDVFKGCIDVIKPKKADGTTNIIYSRLIGAYGFVDQYGSHRNGIPILPDSYQVYYKEKGWEGIFQSDLNALFSGNRTNCGESTAKDQGKSVQNESSQPSSILPEEQHPGASTGKGTTSVSRSPWNYVSGSGSEGSGSRGGTTSGSTSGSGHGSNKPAPLRMKVLDSPKFNQDGSATFKAKLENNSDVIVFAGKELAEEVRKIRPNYVLKTNGWYREDQQKVTLATKGGKIDIEAAA</sequence>
<evidence type="ECO:0000256" key="3">
    <source>
        <dbReference type="ARBA" id="ARBA00023204"/>
    </source>
</evidence>
<comment type="caution">
    <text evidence="5">The sequence shown here is derived from an EMBL/GenBank/DDBJ whole genome shotgun (WGS) entry which is preliminary data.</text>
</comment>
<reference evidence="5 6" key="1">
    <citation type="submission" date="2019-07" db="EMBL/GenBank/DDBJ databases">
        <authorList>
            <person name="Kim J."/>
        </authorList>
    </citation>
    <scope>NUCLEOTIDE SEQUENCE [LARGE SCALE GENOMIC DNA]</scope>
    <source>
        <strain evidence="5 6">JC52</strain>
    </source>
</reference>
<organism evidence="5 6">
    <name type="scientific">Paenibacillus cremeus</name>
    <dbReference type="NCBI Taxonomy" id="2163881"/>
    <lineage>
        <taxon>Bacteria</taxon>
        <taxon>Bacillati</taxon>
        <taxon>Bacillota</taxon>
        <taxon>Bacilli</taxon>
        <taxon>Bacillales</taxon>
        <taxon>Paenibacillaceae</taxon>
        <taxon>Paenibacillus</taxon>
    </lineage>
</organism>
<proteinExistence type="inferred from homology"/>
<evidence type="ECO:0000256" key="4">
    <source>
        <dbReference type="SAM" id="MobiDB-lite"/>
    </source>
</evidence>